<dbReference type="GO" id="GO:0006412">
    <property type="term" value="P:translation"/>
    <property type="evidence" value="ECO:0007669"/>
    <property type="project" value="InterPro"/>
</dbReference>
<dbReference type="GO" id="GO:0003735">
    <property type="term" value="F:structural constituent of ribosome"/>
    <property type="evidence" value="ECO:0007669"/>
    <property type="project" value="InterPro"/>
</dbReference>
<dbReference type="PANTHER" id="PTHR33398:SF1">
    <property type="entry name" value="SMALL RIBOSOMAL SUBUNIT PROTEIN BS20C"/>
    <property type="match status" value="1"/>
</dbReference>
<sequence length="91" mass="10468">MIKNKSAVKKMQVSLRNRTSNRFYKSTIKTLTKKYLKSLNCLNDSNYNEVLFNLSSVYSRIDKAIKKGIVHKNNGARKKSSLARAMKNVLK</sequence>
<dbReference type="GO" id="GO:0015935">
    <property type="term" value="C:small ribosomal subunit"/>
    <property type="evidence" value="ECO:0007669"/>
    <property type="project" value="TreeGrafter"/>
</dbReference>
<dbReference type="AlphaFoldDB" id="A0A8E7PHA3"/>
<dbReference type="PANTHER" id="PTHR33398">
    <property type="entry name" value="30S RIBOSOMAL PROTEIN S20"/>
    <property type="match status" value="1"/>
</dbReference>
<reference evidence="1" key="1">
    <citation type="submission" date="2019-07" db="EMBL/GenBank/DDBJ databases">
        <authorList>
            <person name="Zhang J."/>
            <person name="Liu T."/>
        </authorList>
    </citation>
    <scope>NUCLEOTIDE SEQUENCE</scope>
</reference>
<dbReference type="EMBL" id="MN240357">
    <property type="protein sequence ID" value="QVY58229.1"/>
    <property type="molecule type" value="Genomic_DNA"/>
</dbReference>
<dbReference type="GO" id="GO:0070181">
    <property type="term" value="F:small ribosomal subunit rRNA binding"/>
    <property type="evidence" value="ECO:0007669"/>
    <property type="project" value="TreeGrafter"/>
</dbReference>
<evidence type="ECO:0000313" key="1">
    <source>
        <dbReference type="EMBL" id="QVY58229.1"/>
    </source>
</evidence>
<accession>A0A8E7PHA3</accession>
<keyword evidence="1" id="KW-0687">Ribonucleoprotein</keyword>
<organism evidence="1">
    <name type="scientific">Eucheuma denticulatum</name>
    <dbReference type="NCBI Taxonomy" id="305493"/>
    <lineage>
        <taxon>Eukaryota</taxon>
        <taxon>Rhodophyta</taxon>
        <taxon>Florideophyceae</taxon>
        <taxon>Rhodymeniophycidae</taxon>
        <taxon>Gigartinales</taxon>
        <taxon>Solieriaceae</taxon>
        <taxon>Eucheuma</taxon>
    </lineage>
</organism>
<dbReference type="InterPro" id="IPR002583">
    <property type="entry name" value="Ribosomal_bS20"/>
</dbReference>
<keyword evidence="1" id="KW-0689">Ribosomal protein</keyword>
<dbReference type="NCBIfam" id="TIGR00029">
    <property type="entry name" value="S20"/>
    <property type="match status" value="1"/>
</dbReference>
<keyword evidence="1" id="KW-0934">Plastid</keyword>
<dbReference type="Pfam" id="PF01649">
    <property type="entry name" value="Ribosomal_S20p"/>
    <property type="match status" value="1"/>
</dbReference>
<protein>
    <submittedName>
        <fullName evidence="1">30S ribosomal protein S20</fullName>
    </submittedName>
</protein>
<dbReference type="HAMAP" id="MF_00500">
    <property type="entry name" value="Ribosomal_bS20"/>
    <property type="match status" value="1"/>
</dbReference>
<geneLocation type="plastid" evidence="1"/>
<gene>
    <name evidence="1" type="primary">rps20</name>
</gene>
<reference evidence="1" key="2">
    <citation type="journal article" date="2021" name="Genomics">
        <title>Comparative analysis of mitochondrial genomes of Nirvanini and Evacanthini (Hemiptera: Cicadellidae) reveals an explicit evolutionary relationship.</title>
        <authorList>
            <person name="Du Y."/>
            <person name="Liang Z."/>
            <person name="Dietrich C.H."/>
            <person name="Dai W."/>
        </authorList>
    </citation>
    <scope>NUCLEOTIDE SEQUENCE</scope>
</reference>
<proteinExistence type="inferred from homology"/>
<name>A0A8E7PHA3_9FLOR</name>